<dbReference type="EMBL" id="MZMV01000070">
    <property type="protein sequence ID" value="OWV00291.1"/>
    <property type="molecule type" value="Genomic_DNA"/>
</dbReference>
<proteinExistence type="inferred from homology"/>
<dbReference type="Pfam" id="PF00293">
    <property type="entry name" value="NUDIX"/>
    <property type="match status" value="1"/>
</dbReference>
<dbReference type="OrthoDB" id="9764897at2"/>
<reference evidence="5 6" key="1">
    <citation type="submission" date="2017-03" db="EMBL/GenBank/DDBJ databases">
        <title>Whole genome sequence of Micromonospora wenchangensis, isolated from mangrove soil.</title>
        <authorList>
            <person name="Yang H."/>
        </authorList>
    </citation>
    <scope>NUCLEOTIDE SEQUENCE [LARGE SCALE GENOMIC DNA]</scope>
    <source>
        <strain evidence="5 6">CCTCC AA 2012002</strain>
    </source>
</reference>
<protein>
    <recommendedName>
        <fullName evidence="4">Nudix hydrolase domain-containing protein</fullName>
    </recommendedName>
</protein>
<evidence type="ECO:0000313" key="5">
    <source>
        <dbReference type="EMBL" id="OWV00291.1"/>
    </source>
</evidence>
<dbReference type="InterPro" id="IPR051325">
    <property type="entry name" value="Nudix_hydrolase_domain"/>
</dbReference>
<organism evidence="5 6">
    <name type="scientific">Micromonospora wenchangensis</name>
    <dbReference type="NCBI Taxonomy" id="1185415"/>
    <lineage>
        <taxon>Bacteria</taxon>
        <taxon>Bacillati</taxon>
        <taxon>Actinomycetota</taxon>
        <taxon>Actinomycetes</taxon>
        <taxon>Micromonosporales</taxon>
        <taxon>Micromonosporaceae</taxon>
        <taxon>Micromonospora</taxon>
    </lineage>
</organism>
<evidence type="ECO:0000256" key="1">
    <source>
        <dbReference type="ARBA" id="ARBA00005582"/>
    </source>
</evidence>
<evidence type="ECO:0000256" key="3">
    <source>
        <dbReference type="RuleBase" id="RU003476"/>
    </source>
</evidence>
<evidence type="ECO:0000256" key="2">
    <source>
        <dbReference type="ARBA" id="ARBA00022801"/>
    </source>
</evidence>
<dbReference type="PRINTS" id="PR00502">
    <property type="entry name" value="NUDIXFAMILY"/>
</dbReference>
<dbReference type="PANTHER" id="PTHR21340:SF0">
    <property type="entry name" value="BIS(5'-NUCLEOSYL)-TETRAPHOSPHATASE [ASYMMETRICAL]"/>
    <property type="match status" value="1"/>
</dbReference>
<dbReference type="SUPFAM" id="SSF55811">
    <property type="entry name" value="Nudix"/>
    <property type="match status" value="1"/>
</dbReference>
<dbReference type="InterPro" id="IPR020476">
    <property type="entry name" value="Nudix_hydrolase"/>
</dbReference>
<comment type="caution">
    <text evidence="5">The sequence shown here is derived from an EMBL/GenBank/DDBJ whole genome shotgun (WGS) entry which is preliminary data.</text>
</comment>
<sequence length="198" mass="22164">MPLTDGPRLVIEDLTSRVSPLDARERQDQAEILRWIRSGSPLFRTVPPMTPPQHLAVYFALLDEASRALMLVDHVKAGCWLLPGGHVDDGEDPRTTVVREAQEELGIDVRFHERLGEFPFFLSMTQTRGLNSHTDVTLWFVVHGDRGEVMTPDPGEFRGTGWFGLDEPVDWSASHFDPHMARFVAKLSAALVTSTSTC</sequence>
<dbReference type="PROSITE" id="PS00893">
    <property type="entry name" value="NUDIX_BOX"/>
    <property type="match status" value="1"/>
</dbReference>
<keyword evidence="2 3" id="KW-0378">Hydrolase</keyword>
<dbReference type="RefSeq" id="WP_088646950.1">
    <property type="nucleotide sequence ID" value="NZ_MZMV01000070.1"/>
</dbReference>
<dbReference type="InterPro" id="IPR015797">
    <property type="entry name" value="NUDIX_hydrolase-like_dom_sf"/>
</dbReference>
<dbReference type="PANTHER" id="PTHR21340">
    <property type="entry name" value="DIADENOSINE 5,5-P1,P4-TETRAPHOSPHATE PYROPHOSPHOHYDROLASE MUTT"/>
    <property type="match status" value="1"/>
</dbReference>
<comment type="similarity">
    <text evidence="1 3">Belongs to the Nudix hydrolase family.</text>
</comment>
<dbReference type="InterPro" id="IPR000086">
    <property type="entry name" value="NUDIX_hydrolase_dom"/>
</dbReference>
<dbReference type="GO" id="GO:0006754">
    <property type="term" value="P:ATP biosynthetic process"/>
    <property type="evidence" value="ECO:0007669"/>
    <property type="project" value="TreeGrafter"/>
</dbReference>
<dbReference type="PROSITE" id="PS51462">
    <property type="entry name" value="NUDIX"/>
    <property type="match status" value="1"/>
</dbReference>
<evidence type="ECO:0000259" key="4">
    <source>
        <dbReference type="PROSITE" id="PS51462"/>
    </source>
</evidence>
<dbReference type="GO" id="GO:0006167">
    <property type="term" value="P:AMP biosynthetic process"/>
    <property type="evidence" value="ECO:0007669"/>
    <property type="project" value="TreeGrafter"/>
</dbReference>
<gene>
    <name evidence="5" type="ORF">B5D80_28085</name>
</gene>
<name>A0A246REJ4_9ACTN</name>
<dbReference type="Proteomes" id="UP000197174">
    <property type="component" value="Unassembled WGS sequence"/>
</dbReference>
<dbReference type="InterPro" id="IPR020084">
    <property type="entry name" value="NUDIX_hydrolase_CS"/>
</dbReference>
<dbReference type="Gene3D" id="3.90.79.10">
    <property type="entry name" value="Nucleoside Triphosphate Pyrophosphohydrolase"/>
    <property type="match status" value="1"/>
</dbReference>
<dbReference type="AlphaFoldDB" id="A0A246REJ4"/>
<feature type="domain" description="Nudix hydrolase" evidence="4">
    <location>
        <begin position="52"/>
        <end position="186"/>
    </location>
</feature>
<keyword evidence="6" id="KW-1185">Reference proteome</keyword>
<accession>A0A246REJ4</accession>
<dbReference type="GO" id="GO:0004081">
    <property type="term" value="F:bis(5'-nucleosyl)-tetraphosphatase (asymmetrical) activity"/>
    <property type="evidence" value="ECO:0007669"/>
    <property type="project" value="TreeGrafter"/>
</dbReference>
<evidence type="ECO:0000313" key="6">
    <source>
        <dbReference type="Proteomes" id="UP000197174"/>
    </source>
</evidence>